<dbReference type="Proteomes" id="UP000182987">
    <property type="component" value="Chromosome"/>
</dbReference>
<dbReference type="STRING" id="1440763.BJI69_04715"/>
<dbReference type="OrthoDB" id="7061356at2"/>
<reference evidence="2" key="1">
    <citation type="submission" date="2016-09" db="EMBL/GenBank/DDBJ databases">
        <authorList>
            <person name="Lysoe E."/>
        </authorList>
    </citation>
    <scope>NUCLEOTIDE SEQUENCE [LARGE SCALE GENOMIC DNA]</scope>
    <source>
        <strain evidence="2">LJ96T</strain>
    </source>
</reference>
<dbReference type="AlphaFoldDB" id="A0A0G9HDK4"/>
<protein>
    <submittedName>
        <fullName evidence="1">Uncharacterized protein</fullName>
    </submittedName>
</protein>
<proteinExistence type="predicted"/>
<sequence>MRNMLLFLVGTILVLVTSPLLASGGSYLVDDASTATPGRCQLESWLQVFRGGTHTAWTVPACGVGPVEFGLGLGGQSHPGYNLQNPSIKWQIRNGDDAGIGLAVATDTTLQNGHRIGSNVYAASNFGIDDERRLMANVNLGMTRAEQGAWHRLAGIGFEFAVTKEVALLAERLWASRLSQTTQAGVRYYFGKDDGNSVDFVVGREREHALPVSHWATLGLNLAF</sequence>
<dbReference type="PATRIC" id="fig|1440763.5.peg.918"/>
<keyword evidence="2" id="KW-1185">Reference proteome</keyword>
<gene>
    <name evidence="1" type="ORF">BJI69_04715</name>
</gene>
<evidence type="ECO:0000313" key="1">
    <source>
        <dbReference type="EMBL" id="APG03279.1"/>
    </source>
</evidence>
<dbReference type="EMBL" id="CP017480">
    <property type="protein sequence ID" value="APG03279.1"/>
    <property type="molecule type" value="Genomic_DNA"/>
</dbReference>
<evidence type="ECO:0000313" key="2">
    <source>
        <dbReference type="Proteomes" id="UP000182987"/>
    </source>
</evidence>
<name>A0A0G9HDK4_9GAMM</name>
<organism evidence="1 2">
    <name type="scientific">Luteibacter rhizovicinus DSM 16549</name>
    <dbReference type="NCBI Taxonomy" id="1440763"/>
    <lineage>
        <taxon>Bacteria</taxon>
        <taxon>Pseudomonadati</taxon>
        <taxon>Pseudomonadota</taxon>
        <taxon>Gammaproteobacteria</taxon>
        <taxon>Lysobacterales</taxon>
        <taxon>Rhodanobacteraceae</taxon>
        <taxon>Luteibacter</taxon>
    </lineage>
</organism>
<dbReference type="RefSeq" id="WP_046966842.1">
    <property type="nucleotide sequence ID" value="NZ_CP017480.1"/>
</dbReference>
<accession>A0A0G9HDK4</accession>
<dbReference type="KEGG" id="lrz:BJI69_04715"/>